<dbReference type="EMBL" id="AZHC01000006">
    <property type="protein sequence ID" value="OAA46826.1"/>
    <property type="molecule type" value="Genomic_DNA"/>
</dbReference>
<keyword evidence="4" id="KW-1185">Reference proteome</keyword>
<keyword evidence="2" id="KW-1133">Transmembrane helix</keyword>
<evidence type="ECO:0000313" key="4">
    <source>
        <dbReference type="Proteomes" id="UP000243498"/>
    </source>
</evidence>
<gene>
    <name evidence="3" type="ORF">NOR_02462</name>
</gene>
<sequence>MCLSAQTWMLNCSIVTGQAKCSSPNFRALKLLFNDNPSVTFIPLAAFNHQSLLSVPSHLAHRNYKESSCRTAPFLQGPRRRRISRSISRSIRRFSPHSKINGVARTMHASVMLGAALAMRAASAVAVPSPSEPPILIRRDYDNDNDLAAAPWVTVDDNGNPSKTFNPVLTTVSGTPSAVDAAPHDLTASVYTITNHGHVSTSTGPPPNPTATNAASNEGFFSRCYNKNGPYAPLCRPSYNSTIYTGNTYYITWDPDYYNKSAATLNSTYFISVRLDYLNTTSNEFMLLETVDRSVPAKWGYFPLAVEGKHLKNQHKTNNITITLMGHDVKNSIAYNNKSTPLPVVVSNPPLDPTAPSNPPKGRTLTIALPVTFGVIALLLLGGCLWNRKTRTIQLGNIMSRSRGYTGRKTRSHLLGRRRKDEPIHIQLDADPTFDYRDVPEAPGRDGHALDSLTGSPVRGTFEEPGSTGGRNTFRDEVRRQQRERRTDL</sequence>
<dbReference type="AlphaFoldDB" id="A0A167GMB5"/>
<protein>
    <submittedName>
        <fullName evidence="3">Uncharacterized protein</fullName>
    </submittedName>
</protein>
<keyword evidence="2" id="KW-0812">Transmembrane</keyword>
<accession>A0A167GMB5</accession>
<feature type="transmembrane region" description="Helical" evidence="2">
    <location>
        <begin position="367"/>
        <end position="386"/>
    </location>
</feature>
<feature type="region of interest" description="Disordered" evidence="1">
    <location>
        <begin position="434"/>
        <end position="489"/>
    </location>
</feature>
<evidence type="ECO:0000256" key="1">
    <source>
        <dbReference type="SAM" id="MobiDB-lite"/>
    </source>
</evidence>
<keyword evidence="2" id="KW-0472">Membrane</keyword>
<evidence type="ECO:0000256" key="2">
    <source>
        <dbReference type="SAM" id="Phobius"/>
    </source>
</evidence>
<dbReference type="InterPro" id="IPR028000">
    <property type="entry name" value="Pma1"/>
</dbReference>
<evidence type="ECO:0000313" key="3">
    <source>
        <dbReference type="EMBL" id="OAA46826.1"/>
    </source>
</evidence>
<dbReference type="OrthoDB" id="4084551at2759"/>
<comment type="caution">
    <text evidence="3">The sequence shown here is derived from an EMBL/GenBank/DDBJ whole genome shotgun (WGS) entry which is preliminary data.</text>
</comment>
<dbReference type="Proteomes" id="UP000243498">
    <property type="component" value="Unassembled WGS sequence"/>
</dbReference>
<reference evidence="3 4" key="1">
    <citation type="journal article" date="2016" name="Genome Biol. Evol.">
        <title>Divergent and convergent evolution of fungal pathogenicity.</title>
        <authorList>
            <person name="Shang Y."/>
            <person name="Xiao G."/>
            <person name="Zheng P."/>
            <person name="Cen K."/>
            <person name="Zhan S."/>
            <person name="Wang C."/>
        </authorList>
    </citation>
    <scope>NUCLEOTIDE SEQUENCE [LARGE SCALE GENOMIC DNA]</scope>
    <source>
        <strain evidence="3 4">RCEF 4871</strain>
    </source>
</reference>
<proteinExistence type="predicted"/>
<feature type="compositionally biased region" description="Basic and acidic residues" evidence="1">
    <location>
        <begin position="473"/>
        <end position="489"/>
    </location>
</feature>
<feature type="compositionally biased region" description="Basic and acidic residues" evidence="1">
    <location>
        <begin position="434"/>
        <end position="449"/>
    </location>
</feature>
<dbReference type="Pfam" id="PF14610">
    <property type="entry name" value="Psg1"/>
    <property type="match status" value="1"/>
</dbReference>
<organism evidence="3 4">
    <name type="scientific">Metarhizium rileyi (strain RCEF 4871)</name>
    <name type="common">Nomuraea rileyi</name>
    <dbReference type="NCBI Taxonomy" id="1649241"/>
    <lineage>
        <taxon>Eukaryota</taxon>
        <taxon>Fungi</taxon>
        <taxon>Dikarya</taxon>
        <taxon>Ascomycota</taxon>
        <taxon>Pezizomycotina</taxon>
        <taxon>Sordariomycetes</taxon>
        <taxon>Hypocreomycetidae</taxon>
        <taxon>Hypocreales</taxon>
        <taxon>Clavicipitaceae</taxon>
        <taxon>Metarhizium</taxon>
    </lineage>
</organism>
<name>A0A167GMB5_METRR</name>